<sequence length="48" mass="5240">MRKDAGLSPTEADEKRAHVVEVLNFVDVGTSLLLEAVVRDDFHAAFGL</sequence>
<protein>
    <submittedName>
        <fullName evidence="1">Uncharacterized protein</fullName>
    </submittedName>
</protein>
<reference evidence="1" key="1">
    <citation type="submission" date="2018-12" db="EMBL/GenBank/DDBJ databases">
        <title>Novel natural products biosynthetic potential of the class Ktedonobacteria.</title>
        <authorList>
            <person name="Zheng Y."/>
            <person name="Saitou A."/>
            <person name="Wang C.M."/>
            <person name="Toyoda A."/>
            <person name="Minakuchi Y."/>
            <person name="Sekiguchi Y."/>
            <person name="Ueda K."/>
            <person name="Takano H."/>
            <person name="Sakai Y."/>
            <person name="Yokota A."/>
            <person name="Yabe S."/>
        </authorList>
    </citation>
    <scope>NUCLEOTIDE SEQUENCE</scope>
    <source>
        <strain evidence="1">COM3</strain>
    </source>
</reference>
<name>A0A455SBX6_9CHLR</name>
<dbReference type="EMBL" id="AP019376">
    <property type="protein sequence ID" value="BBH85266.1"/>
    <property type="molecule type" value="Genomic_DNA"/>
</dbReference>
<accession>A0A455SBX6</accession>
<organism evidence="1">
    <name type="scientific">Thermosporothrix sp. COM3</name>
    <dbReference type="NCBI Taxonomy" id="2490863"/>
    <lineage>
        <taxon>Bacteria</taxon>
        <taxon>Bacillati</taxon>
        <taxon>Chloroflexota</taxon>
        <taxon>Ktedonobacteria</taxon>
        <taxon>Ktedonobacterales</taxon>
        <taxon>Thermosporotrichaceae</taxon>
        <taxon>Thermosporothrix</taxon>
    </lineage>
</organism>
<dbReference type="AlphaFoldDB" id="A0A455SBX6"/>
<proteinExistence type="predicted"/>
<gene>
    <name evidence="1" type="ORF">KTC_00170</name>
</gene>
<evidence type="ECO:0000313" key="1">
    <source>
        <dbReference type="EMBL" id="BBH85266.1"/>
    </source>
</evidence>